<reference evidence="11 12" key="2">
    <citation type="submission" date="2024-10" db="EMBL/GenBank/DDBJ databases">
        <authorList>
            <person name="Ryan C."/>
        </authorList>
    </citation>
    <scope>NUCLEOTIDE SEQUENCE [LARGE SCALE GENOMIC DNA]</scope>
</reference>
<dbReference type="InterPro" id="IPR036388">
    <property type="entry name" value="WH-like_DNA-bd_sf"/>
</dbReference>
<dbReference type="SUPFAM" id="SSF52058">
    <property type="entry name" value="L domain-like"/>
    <property type="match status" value="1"/>
</dbReference>
<keyword evidence="12" id="KW-1185">Reference proteome</keyword>
<dbReference type="GO" id="GO:0000166">
    <property type="term" value="F:nucleotide binding"/>
    <property type="evidence" value="ECO:0007669"/>
    <property type="project" value="UniProtKB-KW"/>
</dbReference>
<sequence>MDVVLGKLPSKLLELLKDEYKLQTGVKEQISCCSRELENMRAVLRKVAQVPPDELDPLVRLWARDVREASYDMEDILDTFLVRIDGGPVNNGPADDAAAKVKRLIKKMGNLFSLRKAKARHEIAGAIEELSKRLEDISKLHGRYTADDIVPRQLASTNGIDPLLEALYKKESQLVGIDGPRDMLMSMLSTVDDNKEIKMVSVVGFGGLGKTTLARVVYQKLTADDPHCCKAFVPVGRNPDLKKTLRDVLIGLDKERYTMKVNLTVLDQRQLIDEVREYLKDKRYFIVIDDIWDVLSLETIKWGLEDNGLGCKVIITTRNRDVAENVKYSYQMEPLPKESSEKLFYGKIFGSKDKCPGQLVQVSEEILKKCGGVPLALTTTSSLLANKSRKKEEWGVVCHSIGSGLGSSNHINYMKEILSLSYYDLPSHLKTCLLYLSMFPDDFVIWKSRLIWRWIAEDFVQPEGADRSFFEIGESYFNELVNRSLIQPEYMDNQGIAWACRVHDMVLDLICSLSREEGFVTTLGSDTVQSTPSSGSKVRRLSLHNNTRHEIDMSKLRSLTLFSCSTLKSMPRCLHLRVLDLIDCNLAGHTSLRFVGDLFHLRYLSLRDAKYVGKLPVEIGNLQFLQTLDIIGNRVEELPSSIKELRQLMFLYIQEDTRLPKNGLRMLTCLEMLRAGVDCEYVAKELGHLTQLRSVEVVLGKEGRWDSSMSATFVGCLGNLHKLQRLWLGMKGKAVDLEGAVDSLGKLALDDDHLPSLQSVEVDIYGEENVSKEVVSKVEVLLKQLANAHHNHPRVRFKA</sequence>
<organism evidence="11 12">
    <name type="scientific">Urochloa decumbens</name>
    <dbReference type="NCBI Taxonomy" id="240449"/>
    <lineage>
        <taxon>Eukaryota</taxon>
        <taxon>Viridiplantae</taxon>
        <taxon>Streptophyta</taxon>
        <taxon>Embryophyta</taxon>
        <taxon>Tracheophyta</taxon>
        <taxon>Spermatophyta</taxon>
        <taxon>Magnoliopsida</taxon>
        <taxon>Liliopsida</taxon>
        <taxon>Poales</taxon>
        <taxon>Poaceae</taxon>
        <taxon>PACMAD clade</taxon>
        <taxon>Panicoideae</taxon>
        <taxon>Panicodae</taxon>
        <taxon>Paniceae</taxon>
        <taxon>Melinidinae</taxon>
        <taxon>Urochloa</taxon>
    </lineage>
</organism>
<dbReference type="EMBL" id="OZ075115">
    <property type="protein sequence ID" value="CAL5066050.1"/>
    <property type="molecule type" value="Genomic_DNA"/>
</dbReference>
<dbReference type="GO" id="GO:0042742">
    <property type="term" value="P:defense response to bacterium"/>
    <property type="evidence" value="ECO:0007669"/>
    <property type="project" value="UniProtKB-ARBA"/>
</dbReference>
<feature type="domain" description="Disease resistance protein winged helix" evidence="9">
    <location>
        <begin position="438"/>
        <end position="510"/>
    </location>
</feature>
<dbReference type="Gene3D" id="3.40.50.300">
    <property type="entry name" value="P-loop containing nucleotide triphosphate hydrolases"/>
    <property type="match status" value="1"/>
</dbReference>
<dbReference type="GO" id="GO:0009626">
    <property type="term" value="P:plant-type hypersensitive response"/>
    <property type="evidence" value="ECO:0007669"/>
    <property type="project" value="UniProtKB-ARBA"/>
</dbReference>
<dbReference type="InterPro" id="IPR032675">
    <property type="entry name" value="LRR_dom_sf"/>
</dbReference>
<dbReference type="Pfam" id="PF18052">
    <property type="entry name" value="Rx_N"/>
    <property type="match status" value="1"/>
</dbReference>
<keyword evidence="2" id="KW-0433">Leucine-rich repeat</keyword>
<protein>
    <submittedName>
        <fullName evidence="11">Uncharacterized protein</fullName>
    </submittedName>
</protein>
<dbReference type="InterPro" id="IPR038005">
    <property type="entry name" value="RX-like_CC"/>
</dbReference>
<dbReference type="Pfam" id="PF23559">
    <property type="entry name" value="WHD_DRP"/>
    <property type="match status" value="1"/>
</dbReference>
<evidence type="ECO:0000259" key="8">
    <source>
        <dbReference type="Pfam" id="PF18052"/>
    </source>
</evidence>
<dbReference type="Proteomes" id="UP001497457">
    <property type="component" value="Chromosome 5rd"/>
</dbReference>
<dbReference type="SUPFAM" id="SSF52540">
    <property type="entry name" value="P-loop containing nucleoside triphosphate hydrolases"/>
    <property type="match status" value="1"/>
</dbReference>
<dbReference type="InterPro" id="IPR058922">
    <property type="entry name" value="WHD_DRP"/>
</dbReference>
<evidence type="ECO:0000259" key="10">
    <source>
        <dbReference type="Pfam" id="PF23598"/>
    </source>
</evidence>
<dbReference type="Gene3D" id="1.10.8.430">
    <property type="entry name" value="Helical domain of apoptotic protease-activating factors"/>
    <property type="match status" value="1"/>
</dbReference>
<dbReference type="Gene3D" id="1.20.5.4130">
    <property type="match status" value="1"/>
</dbReference>
<evidence type="ECO:0000259" key="7">
    <source>
        <dbReference type="Pfam" id="PF00931"/>
    </source>
</evidence>
<feature type="domain" description="NB-ARC" evidence="7">
    <location>
        <begin position="186"/>
        <end position="351"/>
    </location>
</feature>
<keyword evidence="6" id="KW-0175">Coiled coil</keyword>
<dbReference type="InterPro" id="IPR042197">
    <property type="entry name" value="Apaf_helical"/>
</dbReference>
<dbReference type="CDD" id="cd14798">
    <property type="entry name" value="RX-CC_like"/>
    <property type="match status" value="1"/>
</dbReference>
<keyword evidence="3" id="KW-0677">Repeat</keyword>
<gene>
    <name evidence="11" type="ORF">URODEC1_LOCUS100249</name>
</gene>
<dbReference type="InterPro" id="IPR002182">
    <property type="entry name" value="NB-ARC"/>
</dbReference>
<evidence type="ECO:0000256" key="6">
    <source>
        <dbReference type="ARBA" id="ARBA00023054"/>
    </source>
</evidence>
<evidence type="ECO:0000256" key="1">
    <source>
        <dbReference type="ARBA" id="ARBA00008894"/>
    </source>
</evidence>
<keyword evidence="4" id="KW-0547">Nucleotide-binding</keyword>
<dbReference type="Gene3D" id="1.10.10.10">
    <property type="entry name" value="Winged helix-like DNA-binding domain superfamily/Winged helix DNA-binding domain"/>
    <property type="match status" value="1"/>
</dbReference>
<dbReference type="InterPro" id="IPR027417">
    <property type="entry name" value="P-loop_NTPase"/>
</dbReference>
<evidence type="ECO:0000256" key="4">
    <source>
        <dbReference type="ARBA" id="ARBA00022741"/>
    </source>
</evidence>
<dbReference type="PANTHER" id="PTHR23155:SF1116">
    <property type="entry name" value="OS12G0273300 PROTEIN"/>
    <property type="match status" value="1"/>
</dbReference>
<evidence type="ECO:0000313" key="11">
    <source>
        <dbReference type="EMBL" id="CAL5066050.1"/>
    </source>
</evidence>
<evidence type="ECO:0000256" key="3">
    <source>
        <dbReference type="ARBA" id="ARBA00022737"/>
    </source>
</evidence>
<feature type="domain" description="Disease resistance R13L4/SHOC-2-like LRR" evidence="10">
    <location>
        <begin position="555"/>
        <end position="739"/>
    </location>
</feature>
<evidence type="ECO:0000256" key="2">
    <source>
        <dbReference type="ARBA" id="ARBA00022614"/>
    </source>
</evidence>
<dbReference type="FunFam" id="1.10.10.10:FF:000322">
    <property type="entry name" value="Probable disease resistance protein At1g63360"/>
    <property type="match status" value="1"/>
</dbReference>
<proteinExistence type="inferred from homology"/>
<dbReference type="AlphaFoldDB" id="A0ABC9EZ50"/>
<evidence type="ECO:0000259" key="9">
    <source>
        <dbReference type="Pfam" id="PF23559"/>
    </source>
</evidence>
<dbReference type="InterPro" id="IPR044974">
    <property type="entry name" value="Disease_R_plants"/>
</dbReference>
<dbReference type="Pfam" id="PF00931">
    <property type="entry name" value="NB-ARC"/>
    <property type="match status" value="1"/>
</dbReference>
<dbReference type="PRINTS" id="PR00364">
    <property type="entry name" value="DISEASERSIST"/>
</dbReference>
<evidence type="ECO:0000256" key="5">
    <source>
        <dbReference type="ARBA" id="ARBA00022821"/>
    </source>
</evidence>
<comment type="similarity">
    <text evidence="1">Belongs to the disease resistance NB-LRR family.</text>
</comment>
<evidence type="ECO:0000313" key="12">
    <source>
        <dbReference type="Proteomes" id="UP001497457"/>
    </source>
</evidence>
<dbReference type="GO" id="GO:0002758">
    <property type="term" value="P:innate immune response-activating signaling pathway"/>
    <property type="evidence" value="ECO:0007669"/>
    <property type="project" value="UniProtKB-ARBA"/>
</dbReference>
<accession>A0ABC9EZ50</accession>
<reference evidence="12" key="1">
    <citation type="submission" date="2024-06" db="EMBL/GenBank/DDBJ databases">
        <authorList>
            <person name="Ryan C."/>
        </authorList>
    </citation>
    <scope>NUCLEOTIDE SEQUENCE [LARGE SCALE GENOMIC DNA]</scope>
</reference>
<dbReference type="InterPro" id="IPR055414">
    <property type="entry name" value="LRR_R13L4/SHOC2-like"/>
</dbReference>
<dbReference type="Pfam" id="PF23598">
    <property type="entry name" value="LRR_14"/>
    <property type="match status" value="1"/>
</dbReference>
<keyword evidence="5" id="KW-0611">Plant defense</keyword>
<dbReference type="InterPro" id="IPR041118">
    <property type="entry name" value="Rx_N"/>
</dbReference>
<dbReference type="PANTHER" id="PTHR23155">
    <property type="entry name" value="DISEASE RESISTANCE PROTEIN RP"/>
    <property type="match status" value="1"/>
</dbReference>
<feature type="domain" description="Disease resistance N-terminal" evidence="8">
    <location>
        <begin position="4"/>
        <end position="87"/>
    </location>
</feature>
<name>A0ABC9EZ50_9POAL</name>
<dbReference type="Gene3D" id="3.80.10.10">
    <property type="entry name" value="Ribonuclease Inhibitor"/>
    <property type="match status" value="1"/>
</dbReference>